<feature type="active site" description="Charge relay system" evidence="7">
    <location>
        <position position="68"/>
    </location>
</feature>
<evidence type="ECO:0000256" key="4">
    <source>
        <dbReference type="ARBA" id="ARBA00022729"/>
    </source>
</evidence>
<dbReference type="PRINTS" id="PR00723">
    <property type="entry name" value="SUBTILISIN"/>
</dbReference>
<dbReference type="InterPro" id="IPR045051">
    <property type="entry name" value="SBT"/>
</dbReference>
<dbReference type="PROSITE" id="PS51892">
    <property type="entry name" value="SUBTILASE"/>
    <property type="match status" value="1"/>
</dbReference>
<dbReference type="Gene3D" id="3.40.50.200">
    <property type="entry name" value="Peptidase S8/S53 domain"/>
    <property type="match status" value="3"/>
</dbReference>
<evidence type="ECO:0000256" key="5">
    <source>
        <dbReference type="ARBA" id="ARBA00022801"/>
    </source>
</evidence>
<feature type="active site" description="Charge relay system" evidence="7">
    <location>
        <position position="125"/>
    </location>
</feature>
<dbReference type="InterPro" id="IPR037045">
    <property type="entry name" value="S8pro/Inhibitor_I9_sf"/>
</dbReference>
<protein>
    <recommendedName>
        <fullName evidence="10">Peptidase S8/S53 domain-containing protein</fullName>
    </recommendedName>
</protein>
<feature type="active site" description="Charge relay system" evidence="7">
    <location>
        <position position="563"/>
    </location>
</feature>
<dbReference type="InterPro" id="IPR036852">
    <property type="entry name" value="Peptidase_S8/S53_dom_sf"/>
</dbReference>
<keyword evidence="5" id="KW-0378">Hydrolase</keyword>
<evidence type="ECO:0000256" key="7">
    <source>
        <dbReference type="PIRSR" id="PIRSR615500-1"/>
    </source>
</evidence>
<keyword evidence="3" id="KW-0645">Protease</keyword>
<comment type="caution">
    <text evidence="8">Lacks conserved residue(s) required for the propagation of feature annotation.</text>
</comment>
<evidence type="ECO:0000313" key="11">
    <source>
        <dbReference type="EMBL" id="KDP25557.1"/>
    </source>
</evidence>
<dbReference type="GO" id="GO:0004252">
    <property type="term" value="F:serine-type endopeptidase activity"/>
    <property type="evidence" value="ECO:0007669"/>
    <property type="project" value="InterPro"/>
</dbReference>
<dbReference type="Proteomes" id="UP000027138">
    <property type="component" value="Unassembled WGS sequence"/>
</dbReference>
<evidence type="ECO:0000256" key="9">
    <source>
        <dbReference type="SAM" id="MobiDB-lite"/>
    </source>
</evidence>
<feature type="region of interest" description="Disordered" evidence="9">
    <location>
        <begin position="588"/>
        <end position="614"/>
    </location>
</feature>
<feature type="domain" description="Peptidase S8/S53" evidence="10">
    <location>
        <begin position="293"/>
        <end position="565"/>
    </location>
</feature>
<dbReference type="GO" id="GO:0005576">
    <property type="term" value="C:extracellular region"/>
    <property type="evidence" value="ECO:0007669"/>
    <property type="project" value="UniProtKB-SubCell"/>
</dbReference>
<dbReference type="STRING" id="180498.A0A067JNU3"/>
<accession>A0A067JNU3</accession>
<dbReference type="EMBL" id="KK914993">
    <property type="protein sequence ID" value="KDP25557.1"/>
    <property type="molecule type" value="Genomic_DNA"/>
</dbReference>
<comment type="subcellular location">
    <subcellularLocation>
        <location evidence="1">Secreted</location>
    </subcellularLocation>
</comment>
<dbReference type="PROSITE" id="PS00136">
    <property type="entry name" value="SUBTILASE_ASP"/>
    <property type="match status" value="1"/>
</dbReference>
<evidence type="ECO:0000259" key="10">
    <source>
        <dbReference type="Pfam" id="PF00082"/>
    </source>
</evidence>
<keyword evidence="12" id="KW-1185">Reference proteome</keyword>
<evidence type="ECO:0000256" key="8">
    <source>
        <dbReference type="PROSITE-ProRule" id="PRU01240"/>
    </source>
</evidence>
<dbReference type="Gene3D" id="3.30.70.80">
    <property type="entry name" value="Peptidase S8 propeptide/proteinase inhibitor I9"/>
    <property type="match status" value="1"/>
</dbReference>
<evidence type="ECO:0000256" key="1">
    <source>
        <dbReference type="ARBA" id="ARBA00004613"/>
    </source>
</evidence>
<comment type="similarity">
    <text evidence="2 8">Belongs to the peptidase S8 family.</text>
</comment>
<feature type="domain" description="Peptidase S8/S53" evidence="10">
    <location>
        <begin position="59"/>
        <end position="253"/>
    </location>
</feature>
<dbReference type="OrthoDB" id="206201at2759"/>
<dbReference type="SUPFAM" id="SSF52743">
    <property type="entry name" value="Subtilisin-like"/>
    <property type="match status" value="2"/>
</dbReference>
<gene>
    <name evidence="11" type="ORF">JCGZ_20713</name>
</gene>
<keyword evidence="4" id="KW-0732">Signal</keyword>
<dbReference type="Gene3D" id="3.50.30.30">
    <property type="match status" value="3"/>
</dbReference>
<reference evidence="11 12" key="1">
    <citation type="journal article" date="2014" name="PLoS ONE">
        <title>Global Analysis of Gene Expression Profiles in Physic Nut (Jatropha curcas L.) Seedlings Exposed to Salt Stress.</title>
        <authorList>
            <person name="Zhang L."/>
            <person name="Zhang C."/>
            <person name="Wu P."/>
            <person name="Chen Y."/>
            <person name="Li M."/>
            <person name="Jiang H."/>
            <person name="Wu G."/>
        </authorList>
    </citation>
    <scope>NUCLEOTIDE SEQUENCE [LARGE SCALE GENOMIC DNA]</scope>
    <source>
        <strain evidence="12">cv. GZQX0401</strain>
        <tissue evidence="11">Young leaves</tissue>
    </source>
</reference>
<evidence type="ECO:0000256" key="3">
    <source>
        <dbReference type="ARBA" id="ARBA00022670"/>
    </source>
</evidence>
<dbReference type="InterPro" id="IPR015500">
    <property type="entry name" value="Peptidase_S8_subtilisin-rel"/>
</dbReference>
<dbReference type="Pfam" id="PF00082">
    <property type="entry name" value="Peptidase_S8"/>
    <property type="match status" value="2"/>
</dbReference>
<evidence type="ECO:0000313" key="12">
    <source>
        <dbReference type="Proteomes" id="UP000027138"/>
    </source>
</evidence>
<keyword evidence="6" id="KW-0720">Serine protease</keyword>
<organism evidence="11 12">
    <name type="scientific">Jatropha curcas</name>
    <name type="common">Barbados nut</name>
    <dbReference type="NCBI Taxonomy" id="180498"/>
    <lineage>
        <taxon>Eukaryota</taxon>
        <taxon>Viridiplantae</taxon>
        <taxon>Streptophyta</taxon>
        <taxon>Embryophyta</taxon>
        <taxon>Tracheophyta</taxon>
        <taxon>Spermatophyta</taxon>
        <taxon>Magnoliopsida</taxon>
        <taxon>eudicotyledons</taxon>
        <taxon>Gunneridae</taxon>
        <taxon>Pentapetalae</taxon>
        <taxon>rosids</taxon>
        <taxon>fabids</taxon>
        <taxon>Malpighiales</taxon>
        <taxon>Euphorbiaceae</taxon>
        <taxon>Crotonoideae</taxon>
        <taxon>Jatropheae</taxon>
        <taxon>Jatropha</taxon>
    </lineage>
</organism>
<evidence type="ECO:0000256" key="2">
    <source>
        <dbReference type="ARBA" id="ARBA00011073"/>
    </source>
</evidence>
<dbReference type="PANTHER" id="PTHR10795">
    <property type="entry name" value="PROPROTEIN CONVERTASE SUBTILISIN/KEXIN"/>
    <property type="match status" value="1"/>
</dbReference>
<dbReference type="InterPro" id="IPR000209">
    <property type="entry name" value="Peptidase_S8/S53_dom"/>
</dbReference>
<dbReference type="CDD" id="cd02120">
    <property type="entry name" value="PA_subtilisin_like"/>
    <property type="match status" value="2"/>
</dbReference>
<name>A0A067JNU3_JATCU</name>
<sequence length="614" mass="65128">MWLLGFAAKLTAEEAKAIEMREGVVLARPQRMVTLHTTHTPSFLRLQQNLGLWKQSNYGKGVIIGLVDSGIAPDHPSFNGEGIPPPPAKWKGKCELNGTLSCNNKLIGARNFATNRNDLVDREEHGTHTASTAAGSPVYGVSYFGQANGTAVGIAPLAHLTMHKISAGDGKAGESEFLAAFDAAVADGVDVLSLSAGIGSDPVYDDAIAIATHAAIQKGLFVSCSAGNEGPHYRTLSNEAPWLLTVGVSTVDRAIRATVLLGNNAELNGESLFQPKNFRPKLLPLVYAGAKCNASSASCDKGSLKNVNIKSKRVFCEGGNDTVSKGQEVKDNVADGVDVLSLSAGIGSDPVYDDAIAIATHAAIQKGLFVSCSAGNEGPHYRTLSNEAPWLLTVGVSTVDRAIRATVLLGNNAELNGESLFQPKNFRPKLLPLVYAGAKCNASSASCDKGSLKNVNIKSKRVFCEGGNDTVSKGQEVKDNGSAIKAYINSTSSPKSTILFKGTVVGLPEAPQVAWFSSRGPRIIASPGILKPDIIGPSVRILAAWPHSVGNITNRFEFLSGTSMSNRQTLLMQRSEYPLERSIQPLQRRSWSSSDQLSGVTTSNQTTENCRCLR</sequence>
<evidence type="ECO:0000256" key="6">
    <source>
        <dbReference type="ARBA" id="ARBA00022825"/>
    </source>
</evidence>
<dbReference type="InterPro" id="IPR023827">
    <property type="entry name" value="Peptidase_S8_Asp-AS"/>
</dbReference>
<dbReference type="AlphaFoldDB" id="A0A067JNU3"/>
<dbReference type="GO" id="GO:0006508">
    <property type="term" value="P:proteolysis"/>
    <property type="evidence" value="ECO:0007669"/>
    <property type="project" value="UniProtKB-KW"/>
</dbReference>
<proteinExistence type="inferred from homology"/>